<dbReference type="PANTHER" id="PTHR43649">
    <property type="entry name" value="ARABINOSE-BINDING PROTEIN-RELATED"/>
    <property type="match status" value="1"/>
</dbReference>
<gene>
    <name evidence="1" type="ORF">KDA_06640</name>
</gene>
<comment type="caution">
    <text evidence="1">The sequence shown here is derived from an EMBL/GenBank/DDBJ whole genome shotgun (WGS) entry which is preliminary data.</text>
</comment>
<accession>A0A402B1D8</accession>
<keyword evidence="2" id="KW-1185">Reference proteome</keyword>
<dbReference type="SUPFAM" id="SSF53850">
    <property type="entry name" value="Periplasmic binding protein-like II"/>
    <property type="match status" value="1"/>
</dbReference>
<reference evidence="2" key="1">
    <citation type="submission" date="2018-12" db="EMBL/GenBank/DDBJ databases">
        <title>Tengunoibacter tsumagoiensis gen. nov., sp. nov., Dictyobacter kobayashii sp. nov., D. alpinus sp. nov., and D. joshuensis sp. nov. and description of Dictyobacteraceae fam. nov. within the order Ktedonobacterales isolated from Tengu-no-mugimeshi.</title>
        <authorList>
            <person name="Wang C.M."/>
            <person name="Zheng Y."/>
            <person name="Sakai Y."/>
            <person name="Toyoda A."/>
            <person name="Minakuchi Y."/>
            <person name="Abe K."/>
            <person name="Yokota A."/>
            <person name="Yabe S."/>
        </authorList>
    </citation>
    <scope>NUCLEOTIDE SEQUENCE [LARGE SCALE GENOMIC DNA]</scope>
    <source>
        <strain evidence="2">Uno16</strain>
    </source>
</reference>
<name>A0A402B1D8_9CHLR</name>
<protein>
    <submittedName>
        <fullName evidence="1">ABC transporter substrate-binding protein</fullName>
    </submittedName>
</protein>
<organism evidence="1 2">
    <name type="scientific">Dictyobacter alpinus</name>
    <dbReference type="NCBI Taxonomy" id="2014873"/>
    <lineage>
        <taxon>Bacteria</taxon>
        <taxon>Bacillati</taxon>
        <taxon>Chloroflexota</taxon>
        <taxon>Ktedonobacteria</taxon>
        <taxon>Ktedonobacterales</taxon>
        <taxon>Dictyobacteraceae</taxon>
        <taxon>Dictyobacter</taxon>
    </lineage>
</organism>
<dbReference type="InterPro" id="IPR006059">
    <property type="entry name" value="SBP"/>
</dbReference>
<proteinExistence type="predicted"/>
<dbReference type="Gene3D" id="3.40.190.10">
    <property type="entry name" value="Periplasmic binding protein-like II"/>
    <property type="match status" value="1"/>
</dbReference>
<sequence>MSMQPFESQFVEPKTSTTKRLSRRAFIERSVALSLSSGAVASALAACGETTSSSTPSVDANATLKIVGDNNNNWSNAQKYNKEYPNLKINLIASSWGNGGKDMKEKELVMMSGGDFPDIAQMVWLKEFARSGLLVDLTNEAKKWDVYKSLSKGQLERMSYNGRIYGLTIGNNTIFQYYNKDILARAGVTGPIQSLDDLYALSKKLASLKTKDGKTIYTTSFDGGNWATDYWLWAGGGQQMNEDYSKTLIDSPESVKAYTFMQNLVKSGSAPKPDGSATQLWLNGQIAVYFSGGWDAQASSEAKLNYGSSVTPKGPGGLNTTSIGGVEYAIFKNSKHRTEALSLLKTMASDSFQKSKDAISAIINLSAYEDPTKQATWKGQGAGVLESALVTREQLNSSRYNFLEAPFVFADASTIYNDALQQILVKLSDPAKVMKDAATQINQGISDAAK</sequence>
<dbReference type="AlphaFoldDB" id="A0A402B1D8"/>
<dbReference type="Proteomes" id="UP000287171">
    <property type="component" value="Unassembled WGS sequence"/>
</dbReference>
<dbReference type="InterPro" id="IPR050490">
    <property type="entry name" value="Bact_solute-bd_prot1"/>
</dbReference>
<dbReference type="PROSITE" id="PS51318">
    <property type="entry name" value="TAT"/>
    <property type="match status" value="1"/>
</dbReference>
<dbReference type="RefSeq" id="WP_161981901.1">
    <property type="nucleotide sequence ID" value="NZ_BIFT01000001.1"/>
</dbReference>
<dbReference type="Pfam" id="PF01547">
    <property type="entry name" value="SBP_bac_1"/>
    <property type="match status" value="1"/>
</dbReference>
<dbReference type="CDD" id="cd13585">
    <property type="entry name" value="PBP2_TMBP_like"/>
    <property type="match status" value="1"/>
</dbReference>
<evidence type="ECO:0000313" key="2">
    <source>
        <dbReference type="Proteomes" id="UP000287171"/>
    </source>
</evidence>
<dbReference type="EMBL" id="BIFT01000001">
    <property type="protein sequence ID" value="GCE25180.1"/>
    <property type="molecule type" value="Genomic_DNA"/>
</dbReference>
<evidence type="ECO:0000313" key="1">
    <source>
        <dbReference type="EMBL" id="GCE25180.1"/>
    </source>
</evidence>
<dbReference type="PANTHER" id="PTHR43649:SF12">
    <property type="entry name" value="DIACETYLCHITOBIOSE BINDING PROTEIN DASA"/>
    <property type="match status" value="1"/>
</dbReference>
<dbReference type="InterPro" id="IPR006311">
    <property type="entry name" value="TAT_signal"/>
</dbReference>